<dbReference type="Gene3D" id="3.40.140.10">
    <property type="entry name" value="Cytidine Deaminase, domain 2"/>
    <property type="match status" value="1"/>
</dbReference>
<dbReference type="Pfam" id="PF02634">
    <property type="entry name" value="FdhD-NarQ"/>
    <property type="match status" value="1"/>
</dbReference>
<dbReference type="OrthoDB" id="3197277at2"/>
<keyword evidence="1 3" id="KW-0963">Cytoplasm</keyword>
<dbReference type="HAMAP" id="MF_00187">
    <property type="entry name" value="FdhD"/>
    <property type="match status" value="1"/>
</dbReference>
<comment type="subcellular location">
    <subcellularLocation>
        <location evidence="3">Cytoplasm</location>
    </subcellularLocation>
</comment>
<keyword evidence="2 3" id="KW-0501">Molybdenum cofactor biosynthesis</keyword>
<dbReference type="InterPro" id="IPR003786">
    <property type="entry name" value="FdhD"/>
</dbReference>
<evidence type="ECO:0000313" key="5">
    <source>
        <dbReference type="Proteomes" id="UP000277007"/>
    </source>
</evidence>
<proteinExistence type="inferred from homology"/>
<reference evidence="4 5" key="1">
    <citation type="submission" date="2018-12" db="EMBL/GenBank/DDBJ databases">
        <authorList>
            <person name="Yang Y."/>
        </authorList>
    </citation>
    <scope>NUCLEOTIDE SEQUENCE [LARGE SCALE GENOMIC DNA]</scope>
    <source>
        <strain evidence="4 5">L-25-5w-1</strain>
    </source>
</reference>
<feature type="active site" description="Cysteine persulfide intermediate" evidence="3">
    <location>
        <position position="111"/>
    </location>
</feature>
<accession>A0A3S0HXD9</accession>
<dbReference type="GO" id="GO:0005737">
    <property type="term" value="C:cytoplasm"/>
    <property type="evidence" value="ECO:0007669"/>
    <property type="project" value="UniProtKB-SubCell"/>
</dbReference>
<comment type="caution">
    <text evidence="4">The sequence shown here is derived from an EMBL/GenBank/DDBJ whole genome shotgun (WGS) entry which is preliminary data.</text>
</comment>
<evidence type="ECO:0000256" key="1">
    <source>
        <dbReference type="ARBA" id="ARBA00022490"/>
    </source>
</evidence>
<dbReference type="PIRSF" id="PIRSF015626">
    <property type="entry name" value="FdhD"/>
    <property type="match status" value="1"/>
</dbReference>
<evidence type="ECO:0000256" key="3">
    <source>
        <dbReference type="HAMAP-Rule" id="MF_00187"/>
    </source>
</evidence>
<dbReference type="GO" id="GO:0097163">
    <property type="term" value="F:sulfur carrier activity"/>
    <property type="evidence" value="ECO:0007669"/>
    <property type="project" value="UniProtKB-UniRule"/>
</dbReference>
<evidence type="ECO:0000256" key="2">
    <source>
        <dbReference type="ARBA" id="ARBA00023150"/>
    </source>
</evidence>
<dbReference type="PANTHER" id="PTHR30592">
    <property type="entry name" value="FORMATE DEHYDROGENASE"/>
    <property type="match status" value="1"/>
</dbReference>
<sequence>MTPPGSSAATGRAVSPTGAAESVTWRVAEEVAVALEYNGRSHAVMMATPADLEDFAIGFSLSEGIIGAAGDVERLVVSETPLGRVVRLTVDPLRLLRGALRRRSMEGRSGCGLCGVDSLANAVRDPQPVSARLAVEPEAIAAAFRALPGRQPMNQVNHSVHAAAWCDPAGTIALVREDVGRHNALDKLIGALMRDGTDPAGGFVALTSRCSFELVQKAAAVGVPLLATLSAPTALALDLARQAGMTLAARAPGDGVVLFQEAPR</sequence>
<dbReference type="EMBL" id="RXMA01000009">
    <property type="protein sequence ID" value="RTR20137.1"/>
    <property type="molecule type" value="Genomic_DNA"/>
</dbReference>
<comment type="function">
    <text evidence="3">Required for formate dehydrogenase (FDH) activity. Acts as a sulfur carrier protein that transfers sulfur from IscS to the molybdenum cofactor prior to its insertion into FDH.</text>
</comment>
<protein>
    <recommendedName>
        <fullName evidence="3">Sulfur carrier protein FdhD</fullName>
    </recommendedName>
</protein>
<dbReference type="AlphaFoldDB" id="A0A3S0HXD9"/>
<dbReference type="RefSeq" id="WP_126615217.1">
    <property type="nucleotide sequence ID" value="NZ_JBHUCY010000033.1"/>
</dbReference>
<dbReference type="Proteomes" id="UP000277007">
    <property type="component" value="Unassembled WGS sequence"/>
</dbReference>
<dbReference type="GO" id="GO:0006777">
    <property type="term" value="P:Mo-molybdopterin cofactor biosynthetic process"/>
    <property type="evidence" value="ECO:0007669"/>
    <property type="project" value="UniProtKB-UniRule"/>
</dbReference>
<dbReference type="GO" id="GO:0016783">
    <property type="term" value="F:sulfurtransferase activity"/>
    <property type="evidence" value="ECO:0007669"/>
    <property type="project" value="InterPro"/>
</dbReference>
<gene>
    <name evidence="3 4" type="primary">fdhD</name>
    <name evidence="4" type="ORF">EJ903_11350</name>
</gene>
<keyword evidence="5" id="KW-1185">Reference proteome</keyword>
<dbReference type="SUPFAM" id="SSF53927">
    <property type="entry name" value="Cytidine deaminase-like"/>
    <property type="match status" value="1"/>
</dbReference>
<organism evidence="4 5">
    <name type="scientific">Azospirillum griseum</name>
    <dbReference type="NCBI Taxonomy" id="2496639"/>
    <lineage>
        <taxon>Bacteria</taxon>
        <taxon>Pseudomonadati</taxon>
        <taxon>Pseudomonadota</taxon>
        <taxon>Alphaproteobacteria</taxon>
        <taxon>Rhodospirillales</taxon>
        <taxon>Azospirillaceae</taxon>
        <taxon>Azospirillum</taxon>
    </lineage>
</organism>
<dbReference type="NCBIfam" id="TIGR00129">
    <property type="entry name" value="fdhD_narQ"/>
    <property type="match status" value="1"/>
</dbReference>
<dbReference type="Gene3D" id="3.10.20.10">
    <property type="match status" value="1"/>
</dbReference>
<dbReference type="InterPro" id="IPR016193">
    <property type="entry name" value="Cytidine_deaminase-like"/>
</dbReference>
<keyword evidence="4" id="KW-0808">Transferase</keyword>
<name>A0A3S0HXD9_9PROT</name>
<evidence type="ECO:0000313" key="4">
    <source>
        <dbReference type="EMBL" id="RTR20137.1"/>
    </source>
</evidence>
<dbReference type="PANTHER" id="PTHR30592:SF1">
    <property type="entry name" value="SULFUR CARRIER PROTEIN FDHD"/>
    <property type="match status" value="1"/>
</dbReference>
<comment type="caution">
    <text evidence="3">Lacks conserved residue(s) required for the propagation of feature annotation.</text>
</comment>
<comment type="similarity">
    <text evidence="3">Belongs to the FdhD family.</text>
</comment>